<dbReference type="InterPro" id="IPR001888">
    <property type="entry name" value="Transposase_1"/>
</dbReference>
<gene>
    <name evidence="1" type="ORF">PoB_001052200</name>
</gene>
<dbReference type="InterPro" id="IPR052709">
    <property type="entry name" value="Transposase-MT_Hybrid"/>
</dbReference>
<sequence length="166" mass="18726">MKPLMWGLAGTIMPGTSFLNTSSLKMKHLSTPETKRDSVTWRHPSSPVTKKFKVQQSATKVFWDSRGMILIDILPKGESVNADRYCETLDRLREAVRRKRPGLLRSGVVLQHDNATPTRQNAQRNGLNVTGGTLFPIQPTVQTLHPQTFIYFSFWAPKAPPGRQKV</sequence>
<name>A0AAV3YM70_9GAST</name>
<dbReference type="PANTHER" id="PTHR46060">
    <property type="entry name" value="MARINER MOS1 TRANSPOSASE-LIKE PROTEIN"/>
    <property type="match status" value="1"/>
</dbReference>
<reference evidence="1 2" key="1">
    <citation type="journal article" date="2021" name="Elife">
        <title>Chloroplast acquisition without the gene transfer in kleptoplastic sea slugs, Plakobranchus ocellatus.</title>
        <authorList>
            <person name="Maeda T."/>
            <person name="Takahashi S."/>
            <person name="Yoshida T."/>
            <person name="Shimamura S."/>
            <person name="Takaki Y."/>
            <person name="Nagai Y."/>
            <person name="Toyoda A."/>
            <person name="Suzuki Y."/>
            <person name="Arimoto A."/>
            <person name="Ishii H."/>
            <person name="Satoh N."/>
            <person name="Nishiyama T."/>
            <person name="Hasebe M."/>
            <person name="Maruyama T."/>
            <person name="Minagawa J."/>
            <person name="Obokata J."/>
            <person name="Shigenobu S."/>
        </authorList>
    </citation>
    <scope>NUCLEOTIDE SEQUENCE [LARGE SCALE GENOMIC DNA]</scope>
</reference>
<dbReference type="Gene3D" id="3.30.420.10">
    <property type="entry name" value="Ribonuclease H-like superfamily/Ribonuclease H"/>
    <property type="match status" value="1"/>
</dbReference>
<dbReference type="GO" id="GO:0003676">
    <property type="term" value="F:nucleic acid binding"/>
    <property type="evidence" value="ECO:0007669"/>
    <property type="project" value="InterPro"/>
</dbReference>
<organism evidence="1 2">
    <name type="scientific">Plakobranchus ocellatus</name>
    <dbReference type="NCBI Taxonomy" id="259542"/>
    <lineage>
        <taxon>Eukaryota</taxon>
        <taxon>Metazoa</taxon>
        <taxon>Spiralia</taxon>
        <taxon>Lophotrochozoa</taxon>
        <taxon>Mollusca</taxon>
        <taxon>Gastropoda</taxon>
        <taxon>Heterobranchia</taxon>
        <taxon>Euthyneura</taxon>
        <taxon>Panpulmonata</taxon>
        <taxon>Sacoglossa</taxon>
        <taxon>Placobranchoidea</taxon>
        <taxon>Plakobranchidae</taxon>
        <taxon>Plakobranchus</taxon>
    </lineage>
</organism>
<accession>A0AAV3YM70</accession>
<dbReference type="Proteomes" id="UP000735302">
    <property type="component" value="Unassembled WGS sequence"/>
</dbReference>
<evidence type="ECO:0008006" key="3">
    <source>
        <dbReference type="Google" id="ProtNLM"/>
    </source>
</evidence>
<dbReference type="EMBL" id="BLXT01001274">
    <property type="protein sequence ID" value="GFN84016.1"/>
    <property type="molecule type" value="Genomic_DNA"/>
</dbReference>
<dbReference type="InterPro" id="IPR036397">
    <property type="entry name" value="RNaseH_sf"/>
</dbReference>
<dbReference type="PANTHER" id="PTHR46060:SF1">
    <property type="entry name" value="MARINER MOS1 TRANSPOSASE-LIKE PROTEIN"/>
    <property type="match status" value="1"/>
</dbReference>
<evidence type="ECO:0000313" key="2">
    <source>
        <dbReference type="Proteomes" id="UP000735302"/>
    </source>
</evidence>
<proteinExistence type="predicted"/>
<comment type="caution">
    <text evidence="1">The sequence shown here is derived from an EMBL/GenBank/DDBJ whole genome shotgun (WGS) entry which is preliminary data.</text>
</comment>
<evidence type="ECO:0000313" key="1">
    <source>
        <dbReference type="EMBL" id="GFN84016.1"/>
    </source>
</evidence>
<dbReference type="Pfam" id="PF01359">
    <property type="entry name" value="Transposase_1"/>
    <property type="match status" value="1"/>
</dbReference>
<protein>
    <recommendedName>
        <fullName evidence="3">Transposase</fullName>
    </recommendedName>
</protein>
<keyword evidence="2" id="KW-1185">Reference proteome</keyword>
<dbReference type="AlphaFoldDB" id="A0AAV3YM70"/>